<reference evidence="1 2" key="1">
    <citation type="submission" date="2018-06" db="EMBL/GenBank/DDBJ databases">
        <authorList>
            <consortium name="Pathogen Informatics"/>
            <person name="Doyle S."/>
        </authorList>
    </citation>
    <scope>NUCLEOTIDE SEQUENCE [LARGE SCALE GENOMIC DNA]</scope>
    <source>
        <strain evidence="1 2">NCTC10571</strain>
    </source>
</reference>
<sequence length="208" mass="24153">MNDNKLKYNIKINNSNQNFFDLQLFNSVVNPYTFILDDNYNINAIIEMNINLVDLSYYYKNNNYDFNETYLSSGLYASNMEGFAYDKLFPLDKNKQSSLSLFINTINVDHCNNMKYCFSYAYFYDNGSIYDTVLHISNWNTSNVIDMSYMFYNCGHLGHIDGIIDMQSCTEYTNMFNGCTKLKEVKIKNPPKDFDGAGLNSSQYTIVS</sequence>
<name>A0A378NU37_9FIRM</name>
<dbReference type="InterPro" id="IPR005046">
    <property type="entry name" value="DUF285"/>
</dbReference>
<dbReference type="EMBL" id="UGPP01000001">
    <property type="protein sequence ID" value="STY71325.1"/>
    <property type="molecule type" value="Genomic_DNA"/>
</dbReference>
<accession>A0A378NU37</accession>
<evidence type="ECO:0000313" key="1">
    <source>
        <dbReference type="EMBL" id="STY71325.1"/>
    </source>
</evidence>
<dbReference type="AlphaFoldDB" id="A0A378NU37"/>
<protein>
    <submittedName>
        <fullName evidence="1">Bacterial surface protein 26-residue repeat</fullName>
    </submittedName>
</protein>
<dbReference type="Proteomes" id="UP000255234">
    <property type="component" value="Unassembled WGS sequence"/>
</dbReference>
<gene>
    <name evidence="1" type="ORF">NCTC10571_01481</name>
</gene>
<dbReference type="Pfam" id="PF03382">
    <property type="entry name" value="DUF285"/>
    <property type="match status" value="1"/>
</dbReference>
<dbReference type="RefSeq" id="WP_115151683.1">
    <property type="nucleotide sequence ID" value="NZ_UGPP01000001.1"/>
</dbReference>
<dbReference type="InterPro" id="IPR011889">
    <property type="entry name" value="Liste_lipo_26"/>
</dbReference>
<evidence type="ECO:0000313" key="2">
    <source>
        <dbReference type="Proteomes" id="UP000255234"/>
    </source>
</evidence>
<organism evidence="1 2">
    <name type="scientific">Megamonas hypermegale</name>
    <dbReference type="NCBI Taxonomy" id="158847"/>
    <lineage>
        <taxon>Bacteria</taxon>
        <taxon>Bacillati</taxon>
        <taxon>Bacillota</taxon>
        <taxon>Negativicutes</taxon>
        <taxon>Selenomonadales</taxon>
        <taxon>Selenomonadaceae</taxon>
        <taxon>Megamonas</taxon>
    </lineage>
</organism>
<dbReference type="NCBIfam" id="TIGR02167">
    <property type="entry name" value="Liste_lipo_26"/>
    <property type="match status" value="1"/>
</dbReference>
<proteinExistence type="predicted"/>